<feature type="repeat" description="TPR" evidence="3">
    <location>
        <begin position="160"/>
        <end position="193"/>
    </location>
</feature>
<comment type="caution">
    <text evidence="5">The sequence shown here is derived from an EMBL/GenBank/DDBJ whole genome shotgun (WGS) entry which is preliminary data.</text>
</comment>
<keyword evidence="2 3" id="KW-0802">TPR repeat</keyword>
<dbReference type="InterPro" id="IPR019734">
    <property type="entry name" value="TPR_rpt"/>
</dbReference>
<sequence>MNRKERRAQARTGSAPRQAGTGGNDPQLAQALAAHRSGNLAAAQQGYQAVLQRQPDNTEALHNLGLLAAQAGDYQAASQMVSRALETKPRHPAAQRDLGKILYAAGQLQPAAEALRKAVELAPRDAEAQALLGACLTAGGEGEAGESACRKALKLAPDRPDILLQLGNAQAWQQKFDEAITTYRKLLKRQPDHREARGNLARCHYNQAMTLVGQGELEAAGESLRLALQIDESFADAWSNLGSLLNQLGRPEEAEAACRHALELNAQDPDARANLALILEHASRLDDALAEAETGLDQAPQHPWLRLAAAKVERRLNRGEAALQRFTGITAPQDGPYPLRLDWHFEQGRLFDRQNRPDEAIAAFHAGNRLASEMAEQLFSAPGGRQRGITRQRMEALSARITPERVARWSALTPPSAEDSPVFLVGFPRSGTTLLHHVLESHPRLRVAEEVEALLSAEAALAGDYTGWLDRLEHLDEAGAKSARQAYLQRLTADLPDKPGARTVDKLPLNILRLPEIHRLYPNAKIILALRHPCDVCLSAYMQNFDLNDAMANFVTLEETGRFYAEVMGLYRRYRQVLPLDVHALRYEDLIDDFDGVVGSLLDFLDLDWDEKVRDFAETARQRQRIDTPSYSQVTEGLYDRARYRWERYRNHLNPVIEQVRPFLTDFGYPEV</sequence>
<dbReference type="Pfam" id="PF13432">
    <property type="entry name" value="TPR_16"/>
    <property type="match status" value="2"/>
</dbReference>
<gene>
    <name evidence="5" type="ORF">ACFOW6_13325</name>
</gene>
<dbReference type="PANTHER" id="PTHR45586:SF1">
    <property type="entry name" value="LIPOPOLYSACCHARIDE ASSEMBLY PROTEIN B"/>
    <property type="match status" value="1"/>
</dbReference>
<keyword evidence="6" id="KW-1185">Reference proteome</keyword>
<organism evidence="5 6">
    <name type="scientific">Fodinicurvata halophila</name>
    <dbReference type="NCBI Taxonomy" id="1419723"/>
    <lineage>
        <taxon>Bacteria</taxon>
        <taxon>Pseudomonadati</taxon>
        <taxon>Pseudomonadota</taxon>
        <taxon>Alphaproteobacteria</taxon>
        <taxon>Rhodospirillales</taxon>
        <taxon>Rhodovibrionaceae</taxon>
        <taxon>Fodinicurvata</taxon>
    </lineage>
</organism>
<feature type="repeat" description="TPR" evidence="3">
    <location>
        <begin position="235"/>
        <end position="268"/>
    </location>
</feature>
<dbReference type="SUPFAM" id="SSF48452">
    <property type="entry name" value="TPR-like"/>
    <property type="match status" value="2"/>
</dbReference>
<keyword evidence="1" id="KW-0677">Repeat</keyword>
<reference evidence="6" key="1">
    <citation type="journal article" date="2019" name="Int. J. Syst. Evol. Microbiol.">
        <title>The Global Catalogue of Microorganisms (GCM) 10K type strain sequencing project: providing services to taxonomists for standard genome sequencing and annotation.</title>
        <authorList>
            <consortium name="The Broad Institute Genomics Platform"/>
            <consortium name="The Broad Institute Genome Sequencing Center for Infectious Disease"/>
            <person name="Wu L."/>
            <person name="Ma J."/>
        </authorList>
    </citation>
    <scope>NUCLEOTIDE SEQUENCE [LARGE SCALE GENOMIC DNA]</scope>
    <source>
        <strain evidence="6">CECT 8472</strain>
    </source>
</reference>
<feature type="repeat" description="TPR" evidence="3">
    <location>
        <begin position="92"/>
        <end position="125"/>
    </location>
</feature>
<dbReference type="SUPFAM" id="SSF52540">
    <property type="entry name" value="P-loop containing nucleoside triphosphate hydrolases"/>
    <property type="match status" value="1"/>
</dbReference>
<dbReference type="InterPro" id="IPR011990">
    <property type="entry name" value="TPR-like_helical_dom_sf"/>
</dbReference>
<dbReference type="Pfam" id="PF14559">
    <property type="entry name" value="TPR_19"/>
    <property type="match status" value="1"/>
</dbReference>
<protein>
    <submittedName>
        <fullName evidence="5">Tetratricopeptide repeat-containing sulfotransferase family protein</fullName>
    </submittedName>
</protein>
<dbReference type="InterPro" id="IPR051012">
    <property type="entry name" value="CellSynth/LPSAsmb/PSIAsmb"/>
</dbReference>
<proteinExistence type="predicted"/>
<accession>A0ABV8UP29</accession>
<dbReference type="Gene3D" id="1.25.40.10">
    <property type="entry name" value="Tetratricopeptide repeat domain"/>
    <property type="match status" value="3"/>
</dbReference>
<evidence type="ECO:0000313" key="5">
    <source>
        <dbReference type="EMBL" id="MFC4352526.1"/>
    </source>
</evidence>
<dbReference type="InterPro" id="IPR027417">
    <property type="entry name" value="P-loop_NTPase"/>
</dbReference>
<name>A0ABV8UP29_9PROT</name>
<feature type="region of interest" description="Disordered" evidence="4">
    <location>
        <begin position="1"/>
        <end position="26"/>
    </location>
</feature>
<dbReference type="RefSeq" id="WP_382422876.1">
    <property type="nucleotide sequence ID" value="NZ_JBHSCW010000007.1"/>
</dbReference>
<evidence type="ECO:0000256" key="3">
    <source>
        <dbReference type="PROSITE-ProRule" id="PRU00339"/>
    </source>
</evidence>
<dbReference type="Pfam" id="PF00515">
    <property type="entry name" value="TPR_1"/>
    <property type="match status" value="1"/>
</dbReference>
<dbReference type="PROSITE" id="PS50005">
    <property type="entry name" value="TPR"/>
    <property type="match status" value="4"/>
</dbReference>
<dbReference type="SMART" id="SM00028">
    <property type="entry name" value="TPR"/>
    <property type="match status" value="9"/>
</dbReference>
<dbReference type="Pfam" id="PF13469">
    <property type="entry name" value="Sulfotransfer_3"/>
    <property type="match status" value="1"/>
</dbReference>
<dbReference type="EMBL" id="JBHSCW010000007">
    <property type="protein sequence ID" value="MFC4352526.1"/>
    <property type="molecule type" value="Genomic_DNA"/>
</dbReference>
<dbReference type="Proteomes" id="UP001595799">
    <property type="component" value="Unassembled WGS sequence"/>
</dbReference>
<feature type="repeat" description="TPR" evidence="3">
    <location>
        <begin position="58"/>
        <end position="91"/>
    </location>
</feature>
<evidence type="ECO:0000256" key="4">
    <source>
        <dbReference type="SAM" id="MobiDB-lite"/>
    </source>
</evidence>
<dbReference type="PANTHER" id="PTHR45586">
    <property type="entry name" value="TPR REPEAT-CONTAINING PROTEIN PA4667"/>
    <property type="match status" value="1"/>
</dbReference>
<evidence type="ECO:0000313" key="6">
    <source>
        <dbReference type="Proteomes" id="UP001595799"/>
    </source>
</evidence>
<evidence type="ECO:0000256" key="2">
    <source>
        <dbReference type="ARBA" id="ARBA00022803"/>
    </source>
</evidence>
<dbReference type="Gene3D" id="3.40.50.300">
    <property type="entry name" value="P-loop containing nucleotide triphosphate hydrolases"/>
    <property type="match status" value="1"/>
</dbReference>
<evidence type="ECO:0000256" key="1">
    <source>
        <dbReference type="ARBA" id="ARBA00022737"/>
    </source>
</evidence>